<comment type="similarity">
    <text evidence="1">Belongs to the zinc-containing alcohol dehydrogenase family. Quinone oxidoreductase subfamily.</text>
</comment>
<dbReference type="EMBL" id="BAAANC010000006">
    <property type="protein sequence ID" value="GAA1561751.1"/>
    <property type="molecule type" value="Genomic_DNA"/>
</dbReference>
<evidence type="ECO:0000256" key="1">
    <source>
        <dbReference type="ARBA" id="ARBA00010371"/>
    </source>
</evidence>
<evidence type="ECO:0000313" key="12">
    <source>
        <dbReference type="EMBL" id="GAA1561751.1"/>
    </source>
</evidence>
<dbReference type="SUPFAM" id="SSF50129">
    <property type="entry name" value="GroES-like"/>
    <property type="match status" value="1"/>
</dbReference>
<evidence type="ECO:0000259" key="11">
    <source>
        <dbReference type="SMART" id="SM00829"/>
    </source>
</evidence>
<dbReference type="InterPro" id="IPR036291">
    <property type="entry name" value="NAD(P)-bd_dom_sf"/>
</dbReference>
<keyword evidence="7" id="KW-0443">Lipid metabolism</keyword>
<accession>A0ABN2CNW2</accession>
<keyword evidence="5" id="KW-0809">Transit peptide</keyword>
<evidence type="ECO:0000256" key="2">
    <source>
        <dbReference type="ARBA" id="ARBA00022516"/>
    </source>
</evidence>
<organism evidence="12 13">
    <name type="scientific">Kribbella lupini</name>
    <dbReference type="NCBI Taxonomy" id="291602"/>
    <lineage>
        <taxon>Bacteria</taxon>
        <taxon>Bacillati</taxon>
        <taxon>Actinomycetota</taxon>
        <taxon>Actinomycetes</taxon>
        <taxon>Propionibacteriales</taxon>
        <taxon>Kribbellaceae</taxon>
        <taxon>Kribbella</taxon>
    </lineage>
</organism>
<comment type="caution">
    <text evidence="12">The sequence shown here is derived from an EMBL/GenBank/DDBJ whole genome shotgun (WGS) entry which is preliminary data.</text>
</comment>
<dbReference type="InterPro" id="IPR013154">
    <property type="entry name" value="ADH-like_N"/>
</dbReference>
<dbReference type="Proteomes" id="UP001500363">
    <property type="component" value="Unassembled WGS sequence"/>
</dbReference>
<dbReference type="EC" id="1.3.1.104" evidence="9"/>
<evidence type="ECO:0000256" key="8">
    <source>
        <dbReference type="ARBA" id="ARBA00023160"/>
    </source>
</evidence>
<keyword evidence="4" id="KW-0521">NADP</keyword>
<sequence length="324" mass="34230">MSQLILNAIGDIEANTELVEAPDLTVGVGEALVRIEAAAINPVDFMLAAGTYGYQAQVPFALGSEGVGRVVESGDPELQGRRVLIVPNYQQGTWADEVVVKAENLVVIPDEGDALQLAMVGINPLTAHLLLTEFVDLKPGDWIGQNLGNSSVGQYVIGLAKHLGLKTVSAVRREEAAAKLRALGADVVVVDGEDLAGRIKQRLDGAELKLALDGTGDATIGALAQAVEFGGTVVSYSSVTGQPPVVGLGDSIYRQLTLRGLWIVNWLSTASKAELDKTYTELAAMVASGVLSLEVGATYSLADYRKAWDHAREAGRDGKILFRP</sequence>
<evidence type="ECO:0000256" key="10">
    <source>
        <dbReference type="ARBA" id="ARBA00048843"/>
    </source>
</evidence>
<keyword evidence="3" id="KW-0276">Fatty acid metabolism</keyword>
<dbReference type="SUPFAM" id="SSF51735">
    <property type="entry name" value="NAD(P)-binding Rossmann-fold domains"/>
    <property type="match status" value="1"/>
</dbReference>
<name>A0ABN2CNW2_9ACTN</name>
<dbReference type="Gene3D" id="3.40.50.720">
    <property type="entry name" value="NAD(P)-binding Rossmann-like Domain"/>
    <property type="match status" value="1"/>
</dbReference>
<dbReference type="PANTHER" id="PTHR43981">
    <property type="entry name" value="ENOYL-[ACYL-CARRIER-PROTEIN] REDUCTASE, MITOCHONDRIAL"/>
    <property type="match status" value="1"/>
</dbReference>
<evidence type="ECO:0000256" key="6">
    <source>
        <dbReference type="ARBA" id="ARBA00023002"/>
    </source>
</evidence>
<evidence type="ECO:0000256" key="3">
    <source>
        <dbReference type="ARBA" id="ARBA00022832"/>
    </source>
</evidence>
<dbReference type="InterPro" id="IPR020843">
    <property type="entry name" value="ER"/>
</dbReference>
<evidence type="ECO:0000256" key="4">
    <source>
        <dbReference type="ARBA" id="ARBA00022857"/>
    </source>
</evidence>
<keyword evidence="2" id="KW-0444">Lipid biosynthesis</keyword>
<feature type="domain" description="Enoyl reductase (ER)" evidence="11">
    <location>
        <begin position="10"/>
        <end position="322"/>
    </location>
</feature>
<keyword evidence="8" id="KW-0275">Fatty acid biosynthesis</keyword>
<evidence type="ECO:0000313" key="13">
    <source>
        <dbReference type="Proteomes" id="UP001500363"/>
    </source>
</evidence>
<comment type="catalytic activity">
    <reaction evidence="10">
        <text>a 2,3-saturated acyl-[ACP] + NADP(+) = a (2E)-enoyl-[ACP] + NADPH + H(+)</text>
        <dbReference type="Rhea" id="RHEA:22564"/>
        <dbReference type="Rhea" id="RHEA-COMP:9925"/>
        <dbReference type="Rhea" id="RHEA-COMP:9926"/>
        <dbReference type="ChEBI" id="CHEBI:15378"/>
        <dbReference type="ChEBI" id="CHEBI:57783"/>
        <dbReference type="ChEBI" id="CHEBI:58349"/>
        <dbReference type="ChEBI" id="CHEBI:78784"/>
        <dbReference type="ChEBI" id="CHEBI:78785"/>
        <dbReference type="EC" id="1.3.1.104"/>
    </reaction>
</comment>
<dbReference type="PANTHER" id="PTHR43981:SF2">
    <property type="entry name" value="ENOYL-[ACYL-CARRIER-PROTEIN] REDUCTASE, MITOCHONDRIAL"/>
    <property type="match status" value="1"/>
</dbReference>
<dbReference type="RefSeq" id="WP_344183658.1">
    <property type="nucleotide sequence ID" value="NZ_BAAANC010000006.1"/>
</dbReference>
<protein>
    <recommendedName>
        <fullName evidence="9">enoyl-[acyl-carrier-protein] reductase</fullName>
        <ecNumber evidence="9">1.3.1.104</ecNumber>
    </recommendedName>
</protein>
<dbReference type="CDD" id="cd05282">
    <property type="entry name" value="ETR_like"/>
    <property type="match status" value="1"/>
</dbReference>
<dbReference type="InterPro" id="IPR011032">
    <property type="entry name" value="GroES-like_sf"/>
</dbReference>
<dbReference type="Pfam" id="PF00107">
    <property type="entry name" value="ADH_zinc_N"/>
    <property type="match status" value="1"/>
</dbReference>
<dbReference type="Pfam" id="PF08240">
    <property type="entry name" value="ADH_N"/>
    <property type="match status" value="1"/>
</dbReference>
<reference evidence="12 13" key="1">
    <citation type="journal article" date="2019" name="Int. J. Syst. Evol. Microbiol.">
        <title>The Global Catalogue of Microorganisms (GCM) 10K type strain sequencing project: providing services to taxonomists for standard genome sequencing and annotation.</title>
        <authorList>
            <consortium name="The Broad Institute Genomics Platform"/>
            <consortium name="The Broad Institute Genome Sequencing Center for Infectious Disease"/>
            <person name="Wu L."/>
            <person name="Ma J."/>
        </authorList>
    </citation>
    <scope>NUCLEOTIDE SEQUENCE [LARGE SCALE GENOMIC DNA]</scope>
    <source>
        <strain evidence="12 13">JCM 14303</strain>
    </source>
</reference>
<dbReference type="Gene3D" id="3.90.180.10">
    <property type="entry name" value="Medium-chain alcohol dehydrogenases, catalytic domain"/>
    <property type="match status" value="1"/>
</dbReference>
<evidence type="ECO:0000256" key="7">
    <source>
        <dbReference type="ARBA" id="ARBA00023098"/>
    </source>
</evidence>
<dbReference type="InterPro" id="IPR013149">
    <property type="entry name" value="ADH-like_C"/>
</dbReference>
<dbReference type="SMART" id="SM00829">
    <property type="entry name" value="PKS_ER"/>
    <property type="match status" value="1"/>
</dbReference>
<gene>
    <name evidence="12" type="ORF">GCM10009741_78950</name>
</gene>
<dbReference type="InterPro" id="IPR051034">
    <property type="entry name" value="Mito_Enoyl-ACP_Reductase"/>
</dbReference>
<evidence type="ECO:0000256" key="5">
    <source>
        <dbReference type="ARBA" id="ARBA00022946"/>
    </source>
</evidence>
<proteinExistence type="inferred from homology"/>
<keyword evidence="6" id="KW-0560">Oxidoreductase</keyword>
<keyword evidence="13" id="KW-1185">Reference proteome</keyword>
<evidence type="ECO:0000256" key="9">
    <source>
        <dbReference type="ARBA" id="ARBA00038963"/>
    </source>
</evidence>